<reference evidence="3 4" key="1">
    <citation type="submission" date="2016-05" db="EMBL/GenBank/DDBJ databases">
        <authorList>
            <person name="Naeem Raeece"/>
        </authorList>
    </citation>
    <scope>NUCLEOTIDE SEQUENCE [LARGE SCALE GENOMIC DNA]</scope>
</reference>
<evidence type="ECO:0000313" key="4">
    <source>
        <dbReference type="Proteomes" id="UP000078555"/>
    </source>
</evidence>
<accession>A0A1A8Z9T2</accession>
<proteinExistence type="predicted"/>
<dbReference type="EMBL" id="FLRD01000113">
    <property type="protein sequence ID" value="SBT40174.1"/>
    <property type="molecule type" value="Genomic_DNA"/>
</dbReference>
<keyword evidence="4" id="KW-1185">Reference proteome</keyword>
<evidence type="ECO:0000313" key="2">
    <source>
        <dbReference type="EMBL" id="SBT40628.1"/>
    </source>
</evidence>
<dbReference type="Proteomes" id="UP000078550">
    <property type="component" value="Unassembled WGS sequence"/>
</dbReference>
<name>A0A1A8Z9T2_PLAOA</name>
<evidence type="ECO:0000313" key="1">
    <source>
        <dbReference type="EMBL" id="SBT40174.1"/>
    </source>
</evidence>
<reference evidence="2" key="2">
    <citation type="submission" date="2016-05" db="EMBL/GenBank/DDBJ databases">
        <authorList>
            <person name="Lavstsen T."/>
            <person name="Jespersen J.S."/>
        </authorList>
    </citation>
    <scope>NUCLEOTIDE SEQUENCE [LARGE SCALE GENOMIC DNA]</scope>
</reference>
<sequence>MRLCVSSAGSSVPCLTSRHPNGLLTTSSIQVSKNATAEERDCRGTQLQRNAAAEERNCRGTRLQSYTTAELRDCRVTRLQWGSCESTFTCEVAVIRRLRLAICRTMLCEPPHFVSRADVCIILRIDLRHNLPVLAQLFGRFCSCAHICACTTMNL</sequence>
<evidence type="ECO:0000313" key="3">
    <source>
        <dbReference type="Proteomes" id="UP000078550"/>
    </source>
</evidence>
<dbReference type="AlphaFoldDB" id="A0A1A8Z9T2"/>
<gene>
    <name evidence="1" type="ORF">POVWA1_041560</name>
    <name evidence="2" type="ORF">POVWA2_040120</name>
</gene>
<protein>
    <submittedName>
        <fullName evidence="2">Uncharacterized protein</fullName>
    </submittedName>
</protein>
<dbReference type="EMBL" id="FLRE01000154">
    <property type="protein sequence ID" value="SBT40628.1"/>
    <property type="molecule type" value="Genomic_DNA"/>
</dbReference>
<organism evidence="2 3">
    <name type="scientific">Plasmodium ovale wallikeri</name>
    <dbReference type="NCBI Taxonomy" id="864142"/>
    <lineage>
        <taxon>Eukaryota</taxon>
        <taxon>Sar</taxon>
        <taxon>Alveolata</taxon>
        <taxon>Apicomplexa</taxon>
        <taxon>Aconoidasida</taxon>
        <taxon>Haemosporida</taxon>
        <taxon>Plasmodiidae</taxon>
        <taxon>Plasmodium</taxon>
        <taxon>Plasmodium (Plasmodium)</taxon>
    </lineage>
</organism>
<dbReference type="Proteomes" id="UP000078555">
    <property type="component" value="Unassembled WGS sequence"/>
</dbReference>